<protein>
    <recommendedName>
        <fullName evidence="5">Nuclear pore complex protein Nup98-Nup96</fullName>
    </recommendedName>
</protein>
<accession>A0AAJ7T8S5</accession>
<feature type="region of interest" description="Disordered" evidence="18">
    <location>
        <begin position="693"/>
        <end position="723"/>
    </location>
</feature>
<evidence type="ECO:0000256" key="16">
    <source>
        <dbReference type="ARBA" id="ARBA00023136"/>
    </source>
</evidence>
<keyword evidence="15" id="KW-0906">Nuclear pore complex</keyword>
<keyword evidence="13" id="KW-0653">Protein transport</keyword>
<dbReference type="GO" id="GO:0000973">
    <property type="term" value="P:post-transcriptional tethering of RNA polymerase II gene DNA at nuclear periphery"/>
    <property type="evidence" value="ECO:0007669"/>
    <property type="project" value="TreeGrafter"/>
</dbReference>
<evidence type="ECO:0000256" key="12">
    <source>
        <dbReference type="ARBA" id="ARBA00022825"/>
    </source>
</evidence>
<dbReference type="SUPFAM" id="SSF82215">
    <property type="entry name" value="C-terminal autoproteolytic domain of nucleoporin nup98"/>
    <property type="match status" value="1"/>
</dbReference>
<evidence type="ECO:0000256" key="11">
    <source>
        <dbReference type="ARBA" id="ARBA00022816"/>
    </source>
</evidence>
<feature type="region of interest" description="Disordered" evidence="18">
    <location>
        <begin position="751"/>
        <end position="797"/>
    </location>
</feature>
<sequence>MFGQNKPFGSTFGSTFGGNASTFGQTSNAGGFGSFGAAGFGAAPAGGGMFGGTNQTKPAGLFGAGAFGQAPANATSTSGFGAATSAAGNPFSSSLFSTPQTNNAANTGGFVQNKPAGFGGFGANAGSGGLFGTTTATVTQFGANTATGGAFGGFSAQATKGTTIKFIPVEGTDTMMKNGASTTIRTKHQCITAMKEYETKSLEELRLEDYTDNRKGLQPGALGAAATGSLFGAAATPVNQTGGLFGTAATAPAAATGFAFGQPKPNAFGTGAAFSGSASTGGGLFGNTQAQPGAAAAGAGGATAGVATGVFSKPFGVATATTQASGFSFSGAATATPFGQANATTGGLFGAVGASRPGGLFGAGTATTATAGAGFGTGGAFGVAAPTSTGLFGATQQSSGFGATGATLFGNKPAGFAAPATSTASGFGTGVGGGLFGAKPGGLSLGATNNATGFGFGSANTGGLFGNKITTGGLGAGLGSTFGSGLGTGQPSLFGNSQPTMGTGLGVSSLSTAPFGGVGSSTGFGTTQGTLGATQAGTAQAVIHQNQITALAYNPFGDSPLFRNIVTDPQKKEERLKPTNPEAQKAFSTPTHYRLTPRPAARLRPKALGSSGSAKAQLFDGLDDEDAALCNATFMPRKSVKKLAIKSTQSPVFSPLSHSKDHDDLAPPSDYPVNGLSNGTSLALHANADDTDVSRELPSDMSLGTPGGVEVGTSTRGPPPKMHKSLLNGSLDGSLLALNVRQARVGAPVAVAEVPKGGRGGGMDRERGSEESSSSVVENLTQDDEDYEPDEEQQRMMQPHPAGIVLTRFGYYTIPPMDELARLTDENGDCIVNNFTIGRQGYGSICFSGEINLKLLNLDAIVHIRRKEVIVYPDDNNKPPCDEGLNRRAEVTLDGVWPLDKTTGRHITSPERLMRMAYEERLERASTRQGALFREYRPETGSWVFDVKHFSKYGIQDDEEDEDEVVDPLTGKVLPALPPGHVVEGKKLKTGLAPPAMQQSQKLVSQGKLGPTELGGKELGGLGGEQDSEMADISLEPVPRGFYAEDDDDTCELQGHVGGYVKELENGAEPVAASHHLASYLGMSTHRLQVMKASFLAEEEEAEVEVSPQRFGAVSHFPSFSVMQNAPCAAKLADMRALRSRLSGALLQSKFGLGSTIGMDATVVSPHKDLGQDHLATKPRMSTTIREPSHHMSLSRPYSLLSPPVGLPVDGKAGGPGRAAAAPQRVCGLIPAQNSVAHGRHYLADAALYAGRSFRVGWGPCGSLCHVGDLIGCTNSEEQSTDRHEEVGLKAFTPTLVKRIAPSPFKVHVECVSVCSWAGSEGRCRIQEKLEIALEESERVNEHAQSDAMELGAAAGPDDRELCCPLFRPRPGVSSVHRYAHWVEDVLAQEAAASTSEAETLKQWYLVWTLCEALWGQLHGRDRVGDDNDDVDVRDEEEAAMEGVGEGGGRAYAQQAERREALSRWLERAALEKVEGEVALGGNGKLSTYAVFSCLSGRQIARACRLAQDAGDHRLALLISQAVGSKPTRQLLALNLSEWGKLQVDHYINSDRIAVYTLLSGKPVWEMSAGEPVNVCESLDWKRSLAVHLWYMLSPVMSVADALKAYENAFKGSDECERYACRPLPPYMEDNKLCPVEEEEMDEEERKQRRPVRDACYHLLKLYSDKHYDLDQLCDASSVTADPLDYRLSWHLWLAVQALGYQHLPARSAGALHAAYAAQLESAGLWEWAVFVLMNIPDASSRTKAVREMLGRHCSEVEMTEEAFEFVTGRLGVPASWLHEAQAHRARQLGDHRDEAHHLLHAGLYNACHRVVIRNLAADAIINENYGYLKTFLEEMAAPEISIHIPDWEVAGRVFLDYIRVTETLLRLHNESETPGAELEALYTEVALLCPRIEDVPCFSARDRLSQAEMAKQTANILRAVMSLQQGGGEEGKDDVRPGGRLAGLSLHPYAQHIGQLPLPGDYALQELRTLVSAYRLALTT</sequence>
<dbReference type="FunFam" id="1.10.10.2360:FF:000001">
    <property type="entry name" value="Nuclear pore complex protein Nup98-Nup96"/>
    <property type="match status" value="1"/>
</dbReference>
<dbReference type="GO" id="GO:0006508">
    <property type="term" value="P:proteolysis"/>
    <property type="evidence" value="ECO:0007669"/>
    <property type="project" value="UniProtKB-KW"/>
</dbReference>
<keyword evidence="11" id="KW-0509">mRNA transport</keyword>
<comment type="subcellular location">
    <subcellularLocation>
        <location evidence="2">Nucleus membrane</location>
        <topology evidence="2">Peripheral membrane protein</topology>
        <orientation evidence="2">Nucleoplasmic side</orientation>
    </subcellularLocation>
    <subcellularLocation>
        <location evidence="1">Nucleus</location>
        <location evidence="1">Nuclear pore complex</location>
    </subcellularLocation>
    <subcellularLocation>
        <location evidence="3">Nucleus</location>
        <location evidence="3">Nucleoplasm</location>
    </subcellularLocation>
</comment>
<dbReference type="GO" id="GO:0005654">
    <property type="term" value="C:nucleoplasm"/>
    <property type="evidence" value="ECO:0007669"/>
    <property type="project" value="UniProtKB-SubCell"/>
</dbReference>
<dbReference type="GO" id="GO:0044614">
    <property type="term" value="C:nuclear pore cytoplasmic filaments"/>
    <property type="evidence" value="ECO:0007669"/>
    <property type="project" value="TreeGrafter"/>
</dbReference>
<keyword evidence="7" id="KW-0645">Protease</keyword>
<organism evidence="20 21">
    <name type="scientific">Petromyzon marinus</name>
    <name type="common">Sea lamprey</name>
    <dbReference type="NCBI Taxonomy" id="7757"/>
    <lineage>
        <taxon>Eukaryota</taxon>
        <taxon>Metazoa</taxon>
        <taxon>Chordata</taxon>
        <taxon>Craniata</taxon>
        <taxon>Vertebrata</taxon>
        <taxon>Cyclostomata</taxon>
        <taxon>Hyperoartia</taxon>
        <taxon>Petromyzontiformes</taxon>
        <taxon>Petromyzontidae</taxon>
        <taxon>Petromyzon</taxon>
    </lineage>
</organism>
<dbReference type="CTD" id="4928"/>
<feature type="region of interest" description="Disordered" evidence="18">
    <location>
        <begin position="651"/>
        <end position="678"/>
    </location>
</feature>
<keyword evidence="9" id="KW-0378">Hydrolase</keyword>
<evidence type="ECO:0000256" key="15">
    <source>
        <dbReference type="ARBA" id="ARBA00023132"/>
    </source>
</evidence>
<keyword evidence="6" id="KW-0813">Transport</keyword>
<feature type="region of interest" description="Disordered" evidence="18">
    <location>
        <begin position="570"/>
        <end position="589"/>
    </location>
</feature>
<dbReference type="InterPro" id="IPR037665">
    <property type="entry name" value="Nucleoporin_S59-like"/>
</dbReference>
<name>A0AAJ7T8S5_PETMA</name>
<dbReference type="Gene3D" id="3.30.1610.10">
    <property type="entry name" value="Peptidase S59, nucleoporin"/>
    <property type="match status" value="1"/>
</dbReference>
<dbReference type="PANTHER" id="PTHR23198">
    <property type="entry name" value="NUCLEOPORIN"/>
    <property type="match status" value="1"/>
</dbReference>
<evidence type="ECO:0000256" key="5">
    <source>
        <dbReference type="ARBA" id="ARBA00013472"/>
    </source>
</evidence>
<keyword evidence="12" id="KW-0720">Serine protease</keyword>
<dbReference type="GO" id="GO:0008236">
    <property type="term" value="F:serine-type peptidase activity"/>
    <property type="evidence" value="ECO:0007669"/>
    <property type="project" value="UniProtKB-KW"/>
</dbReference>
<evidence type="ECO:0000256" key="10">
    <source>
        <dbReference type="ARBA" id="ARBA00022813"/>
    </source>
</evidence>
<dbReference type="GO" id="GO:0017056">
    <property type="term" value="F:structural constituent of nuclear pore"/>
    <property type="evidence" value="ECO:0007669"/>
    <property type="project" value="InterPro"/>
</dbReference>
<dbReference type="Pfam" id="PF21240">
    <property type="entry name" value="Nup98_GLEBS"/>
    <property type="match status" value="1"/>
</dbReference>
<dbReference type="Pfam" id="PF12110">
    <property type="entry name" value="Nup96"/>
    <property type="match status" value="1"/>
</dbReference>
<reference evidence="21" key="1">
    <citation type="submission" date="2025-08" db="UniProtKB">
        <authorList>
            <consortium name="RefSeq"/>
        </authorList>
    </citation>
    <scope>IDENTIFICATION</scope>
    <source>
        <tissue evidence="21">Sperm</tissue>
    </source>
</reference>
<keyword evidence="14" id="KW-0811">Translocation</keyword>
<evidence type="ECO:0000256" key="7">
    <source>
        <dbReference type="ARBA" id="ARBA00022670"/>
    </source>
</evidence>
<dbReference type="Gene3D" id="1.10.10.2360">
    <property type="match status" value="1"/>
</dbReference>
<proteinExistence type="inferred from homology"/>
<gene>
    <name evidence="21" type="primary">LOC116943604</name>
</gene>
<evidence type="ECO:0000256" key="17">
    <source>
        <dbReference type="ARBA" id="ARBA00023242"/>
    </source>
</evidence>
<dbReference type="KEGG" id="pmrn:116943604"/>
<dbReference type="GO" id="GO:0051028">
    <property type="term" value="P:mRNA transport"/>
    <property type="evidence" value="ECO:0007669"/>
    <property type="project" value="UniProtKB-KW"/>
</dbReference>
<keyword evidence="16" id="KW-0472">Membrane</keyword>
<feature type="compositionally biased region" description="Acidic residues" evidence="18">
    <location>
        <begin position="781"/>
        <end position="791"/>
    </location>
</feature>
<evidence type="ECO:0000256" key="6">
    <source>
        <dbReference type="ARBA" id="ARBA00022448"/>
    </source>
</evidence>
<dbReference type="GO" id="GO:0006606">
    <property type="term" value="P:protein import into nucleus"/>
    <property type="evidence" value="ECO:0007669"/>
    <property type="project" value="TreeGrafter"/>
</dbReference>
<evidence type="ECO:0000256" key="4">
    <source>
        <dbReference type="ARBA" id="ARBA00008926"/>
    </source>
</evidence>
<dbReference type="GO" id="GO:0031965">
    <property type="term" value="C:nuclear membrane"/>
    <property type="evidence" value="ECO:0007669"/>
    <property type="project" value="UniProtKB-SubCell"/>
</dbReference>
<dbReference type="GO" id="GO:0034398">
    <property type="term" value="P:telomere tethering at nuclear periphery"/>
    <property type="evidence" value="ECO:0007669"/>
    <property type="project" value="TreeGrafter"/>
</dbReference>
<evidence type="ECO:0000256" key="13">
    <source>
        <dbReference type="ARBA" id="ARBA00022927"/>
    </source>
</evidence>
<evidence type="ECO:0000256" key="2">
    <source>
        <dbReference type="ARBA" id="ARBA00004620"/>
    </source>
</evidence>
<dbReference type="Pfam" id="PF04096">
    <property type="entry name" value="Nucleoporin2"/>
    <property type="match status" value="1"/>
</dbReference>
<evidence type="ECO:0000256" key="18">
    <source>
        <dbReference type="SAM" id="MobiDB-lite"/>
    </source>
</evidence>
<evidence type="ECO:0000256" key="1">
    <source>
        <dbReference type="ARBA" id="ARBA00004567"/>
    </source>
</evidence>
<keyword evidence="20" id="KW-1185">Reference proteome</keyword>
<keyword evidence="10" id="KW-0068">Autocatalytic cleavage</keyword>
<dbReference type="Gene3D" id="1.25.40.690">
    <property type="match status" value="1"/>
</dbReference>
<dbReference type="Proteomes" id="UP001318040">
    <property type="component" value="Chromosome 18"/>
</dbReference>
<keyword evidence="8" id="KW-0677">Repeat</keyword>
<keyword evidence="17" id="KW-0539">Nucleus</keyword>
<evidence type="ECO:0000313" key="21">
    <source>
        <dbReference type="RefSeq" id="XP_032812490.1"/>
    </source>
</evidence>
<dbReference type="InterPro" id="IPR007230">
    <property type="entry name" value="Nup98_auto-Pept-S59_dom"/>
</dbReference>
<dbReference type="PANTHER" id="PTHR23198:SF6">
    <property type="entry name" value="NUCLEAR PORE COMPLEX PROTEIN NUP98-NUP96"/>
    <property type="match status" value="1"/>
</dbReference>
<dbReference type="InterPro" id="IPR021967">
    <property type="entry name" value="Nup98_C"/>
</dbReference>
<dbReference type="FunFam" id="3.30.1610.10:FF:000001">
    <property type="entry name" value="Nuclear pore complex protein Nup98-Nup96"/>
    <property type="match status" value="1"/>
</dbReference>
<dbReference type="InterPro" id="IPR036903">
    <property type="entry name" value="Nup98_auto-Pept-S59_dom_sf"/>
</dbReference>
<evidence type="ECO:0000313" key="20">
    <source>
        <dbReference type="Proteomes" id="UP001318040"/>
    </source>
</evidence>
<evidence type="ECO:0000256" key="9">
    <source>
        <dbReference type="ARBA" id="ARBA00022801"/>
    </source>
</evidence>
<dbReference type="GO" id="GO:0008139">
    <property type="term" value="F:nuclear localization sequence binding"/>
    <property type="evidence" value="ECO:0007669"/>
    <property type="project" value="TreeGrafter"/>
</dbReference>
<evidence type="ECO:0000256" key="3">
    <source>
        <dbReference type="ARBA" id="ARBA00004642"/>
    </source>
</evidence>
<evidence type="ECO:0000259" key="19">
    <source>
        <dbReference type="PROSITE" id="PS51434"/>
    </source>
</evidence>
<feature type="domain" description="Peptidase S59" evidence="19">
    <location>
        <begin position="808"/>
        <end position="950"/>
    </location>
</feature>
<dbReference type="PROSITE" id="PS51434">
    <property type="entry name" value="NUP_C"/>
    <property type="match status" value="1"/>
</dbReference>
<dbReference type="GO" id="GO:0003723">
    <property type="term" value="F:RNA binding"/>
    <property type="evidence" value="ECO:0007669"/>
    <property type="project" value="TreeGrafter"/>
</dbReference>
<dbReference type="RefSeq" id="XP_032812490.1">
    <property type="nucleotide sequence ID" value="XM_032956599.1"/>
</dbReference>
<comment type="similarity">
    <text evidence="4">Belongs to the nucleoporin GLFG family.</text>
</comment>
<evidence type="ECO:0000256" key="8">
    <source>
        <dbReference type="ARBA" id="ARBA00022737"/>
    </source>
</evidence>
<dbReference type="GO" id="GO:0006405">
    <property type="term" value="P:RNA export from nucleus"/>
    <property type="evidence" value="ECO:0007669"/>
    <property type="project" value="TreeGrafter"/>
</dbReference>
<evidence type="ECO:0000256" key="14">
    <source>
        <dbReference type="ARBA" id="ARBA00023010"/>
    </source>
</evidence>